<sequence>MHIAIIGAGPCGIAAGRELRRQGFTDFTIIDALDAPGGTWRLHNYPGLACDVWAHSYSFTYAPNPDWSASFVEQSEIQAYLADCAREFGLEEHLKLNTRILRAQWQTEGHWILETEAGESLRADVIINAMGNQHTPLYPDVPGRDSFTGDSWHGTRWNHSVSLEDKRIVVVGSAACAVQVVPEIAKVAGKLTVLQRSPNWIMPRGRKFYSEAQKRRYRRYPWLIKAKRAVQGLMMGQVENAATLGHKRMQQFEKMALDYLHKEIEDPELRAALTPDSRYGCKRGLVSDDFYPALKRDNVSLIAEGLKEVTPTGIVTSSGGSIDCDVIIYCTGYRIMDWDRIDVRGRDNQSLAQALDGTPRAYKGIATPGFPNYFFAMGPNGLVLNASYFRTAEVNVASIVKLLRAMRDKNSNTIEVKETVTAEYCDWMMNRFPQYSWAAKDCQSYYTNAEGYPPFLYPGSFKAYQKAHGGISLDEFEIQRTEEQRQVA</sequence>
<dbReference type="PANTHER" id="PTHR42877:SF4">
    <property type="entry name" value="FAD_NAD(P)-BINDING DOMAIN-CONTAINING PROTEIN-RELATED"/>
    <property type="match status" value="1"/>
</dbReference>
<dbReference type="InterPro" id="IPR036188">
    <property type="entry name" value="FAD/NAD-bd_sf"/>
</dbReference>
<keyword evidence="2" id="KW-0274">FAD</keyword>
<name>A0A918XI63_9GAMM</name>
<dbReference type="AlphaFoldDB" id="A0A918XI63"/>
<evidence type="ECO:0000313" key="5">
    <source>
        <dbReference type="Proteomes" id="UP000644693"/>
    </source>
</evidence>
<dbReference type="GO" id="GO:0004499">
    <property type="term" value="F:N,N-dimethylaniline monooxygenase activity"/>
    <property type="evidence" value="ECO:0007669"/>
    <property type="project" value="InterPro"/>
</dbReference>
<organism evidence="4 5">
    <name type="scientific">Parahalioglobus pacificus</name>
    <dbReference type="NCBI Taxonomy" id="930806"/>
    <lineage>
        <taxon>Bacteria</taxon>
        <taxon>Pseudomonadati</taxon>
        <taxon>Pseudomonadota</taxon>
        <taxon>Gammaproteobacteria</taxon>
        <taxon>Cellvibrionales</taxon>
        <taxon>Halieaceae</taxon>
        <taxon>Parahalioglobus</taxon>
    </lineage>
</organism>
<dbReference type="Gene3D" id="3.50.50.60">
    <property type="entry name" value="FAD/NAD(P)-binding domain"/>
    <property type="match status" value="2"/>
</dbReference>
<dbReference type="EMBL" id="BMYM01000001">
    <property type="protein sequence ID" value="GHD31881.1"/>
    <property type="molecule type" value="Genomic_DNA"/>
</dbReference>
<dbReference type="Proteomes" id="UP000644693">
    <property type="component" value="Unassembled WGS sequence"/>
</dbReference>
<keyword evidence="5" id="KW-1185">Reference proteome</keyword>
<keyword evidence="1" id="KW-0285">Flavoprotein</keyword>
<protein>
    <submittedName>
        <fullName evidence="4">Baeyer-Villiger monooxygenase</fullName>
    </submittedName>
</protein>
<dbReference type="InterPro" id="IPR020946">
    <property type="entry name" value="Flavin_mOase-like"/>
</dbReference>
<dbReference type="PANTHER" id="PTHR42877">
    <property type="entry name" value="L-ORNITHINE N(5)-MONOOXYGENASE-RELATED"/>
    <property type="match status" value="1"/>
</dbReference>
<dbReference type="GO" id="GO:0050660">
    <property type="term" value="F:flavin adenine dinucleotide binding"/>
    <property type="evidence" value="ECO:0007669"/>
    <property type="project" value="InterPro"/>
</dbReference>
<dbReference type="SUPFAM" id="SSF51905">
    <property type="entry name" value="FAD/NAD(P)-binding domain"/>
    <property type="match status" value="2"/>
</dbReference>
<dbReference type="GO" id="GO:0050661">
    <property type="term" value="F:NADP binding"/>
    <property type="evidence" value="ECO:0007669"/>
    <property type="project" value="InterPro"/>
</dbReference>
<evidence type="ECO:0000256" key="1">
    <source>
        <dbReference type="ARBA" id="ARBA00022630"/>
    </source>
</evidence>
<dbReference type="RefSeq" id="WP_189476853.1">
    <property type="nucleotide sequence ID" value="NZ_BMYM01000001.1"/>
</dbReference>
<dbReference type="Pfam" id="PF00743">
    <property type="entry name" value="FMO-like"/>
    <property type="match status" value="1"/>
</dbReference>
<reference evidence="4" key="1">
    <citation type="journal article" date="2014" name="Int. J. Syst. Evol. Microbiol.">
        <title>Complete genome sequence of Corynebacterium casei LMG S-19264T (=DSM 44701T), isolated from a smear-ripened cheese.</title>
        <authorList>
            <consortium name="US DOE Joint Genome Institute (JGI-PGF)"/>
            <person name="Walter F."/>
            <person name="Albersmeier A."/>
            <person name="Kalinowski J."/>
            <person name="Ruckert C."/>
        </authorList>
    </citation>
    <scope>NUCLEOTIDE SEQUENCE</scope>
    <source>
        <strain evidence="4">KCTC 23430</strain>
    </source>
</reference>
<gene>
    <name evidence="4" type="ORF">GCM10007053_15410</name>
</gene>
<evidence type="ECO:0000256" key="2">
    <source>
        <dbReference type="ARBA" id="ARBA00022827"/>
    </source>
</evidence>
<accession>A0A918XI63</accession>
<keyword evidence="4" id="KW-0503">Monooxygenase</keyword>
<keyword evidence="3" id="KW-0560">Oxidoreductase</keyword>
<proteinExistence type="predicted"/>
<evidence type="ECO:0000313" key="4">
    <source>
        <dbReference type="EMBL" id="GHD31881.1"/>
    </source>
</evidence>
<evidence type="ECO:0000256" key="3">
    <source>
        <dbReference type="ARBA" id="ARBA00023002"/>
    </source>
</evidence>
<dbReference type="InterPro" id="IPR051209">
    <property type="entry name" value="FAD-bind_Monooxygenase_sf"/>
</dbReference>
<dbReference type="PRINTS" id="PR00419">
    <property type="entry name" value="ADXRDTASE"/>
</dbReference>
<comment type="caution">
    <text evidence="4">The sequence shown here is derived from an EMBL/GenBank/DDBJ whole genome shotgun (WGS) entry which is preliminary data.</text>
</comment>
<reference evidence="4" key="2">
    <citation type="submission" date="2020-09" db="EMBL/GenBank/DDBJ databases">
        <authorList>
            <person name="Sun Q."/>
            <person name="Kim S."/>
        </authorList>
    </citation>
    <scope>NUCLEOTIDE SEQUENCE</scope>
    <source>
        <strain evidence="4">KCTC 23430</strain>
    </source>
</reference>